<evidence type="ECO:0000313" key="1">
    <source>
        <dbReference type="EMBL" id="MCM2389708.1"/>
    </source>
</evidence>
<dbReference type="Proteomes" id="UP001431429">
    <property type="component" value="Unassembled WGS sequence"/>
</dbReference>
<reference evidence="1" key="1">
    <citation type="submission" date="2022-06" db="EMBL/GenBank/DDBJ databases">
        <title>Genome public.</title>
        <authorList>
            <person name="Sun Q."/>
        </authorList>
    </citation>
    <scope>NUCLEOTIDE SEQUENCE</scope>
    <source>
        <strain evidence="1">CWNU-1</strain>
    </source>
</reference>
<organism evidence="1 2">
    <name type="scientific">Streptomyces albipurpureus</name>
    <dbReference type="NCBI Taxonomy" id="2897419"/>
    <lineage>
        <taxon>Bacteria</taxon>
        <taxon>Bacillati</taxon>
        <taxon>Actinomycetota</taxon>
        <taxon>Actinomycetes</taxon>
        <taxon>Kitasatosporales</taxon>
        <taxon>Streptomycetaceae</taxon>
        <taxon>Streptomyces</taxon>
    </lineage>
</organism>
<accession>A0ABT0UQP4</accession>
<keyword evidence="2" id="KW-1185">Reference proteome</keyword>
<comment type="caution">
    <text evidence="1">The sequence shown here is derived from an EMBL/GenBank/DDBJ whole genome shotgun (WGS) entry which is preliminary data.</text>
</comment>
<dbReference type="EMBL" id="JAMQAW010000011">
    <property type="protein sequence ID" value="MCM2389708.1"/>
    <property type="molecule type" value="Genomic_DNA"/>
</dbReference>
<name>A0ABT0UQP4_9ACTN</name>
<proteinExistence type="predicted"/>
<sequence>MTSTANCLAGDVATGGGYDTFGLLSAINVIENAPIPKAAGTQAGPATGWQTQASVTLLGGGFQSYVVCVDQ</sequence>
<gene>
    <name evidence="1" type="ORF">NBG84_15660</name>
</gene>
<dbReference type="RefSeq" id="WP_229869182.1">
    <property type="nucleotide sequence ID" value="NZ_JAMQAW010000011.1"/>
</dbReference>
<protein>
    <submittedName>
        <fullName evidence="1">Uncharacterized protein</fullName>
    </submittedName>
</protein>
<evidence type="ECO:0000313" key="2">
    <source>
        <dbReference type="Proteomes" id="UP001431429"/>
    </source>
</evidence>